<evidence type="ECO:0000313" key="1">
    <source>
        <dbReference type="EMBL" id="GBM29732.1"/>
    </source>
</evidence>
<organism evidence="1 2">
    <name type="scientific">Araneus ventricosus</name>
    <name type="common">Orbweaver spider</name>
    <name type="synonym">Epeira ventricosa</name>
    <dbReference type="NCBI Taxonomy" id="182803"/>
    <lineage>
        <taxon>Eukaryota</taxon>
        <taxon>Metazoa</taxon>
        <taxon>Ecdysozoa</taxon>
        <taxon>Arthropoda</taxon>
        <taxon>Chelicerata</taxon>
        <taxon>Arachnida</taxon>
        <taxon>Araneae</taxon>
        <taxon>Araneomorphae</taxon>
        <taxon>Entelegynae</taxon>
        <taxon>Araneoidea</taxon>
        <taxon>Araneidae</taxon>
        <taxon>Araneus</taxon>
    </lineage>
</organism>
<accession>A0A4Y2EKF0</accession>
<sequence>MKSSKKKIIKGEKVYGKDWIIILMSPMPYDKSIRNRIDKKPEMIFENNTKPAGLFSPKHSRILPQKGTVSTYPAWLKKFEPTVTQNPMTIRRFFIIEIEKYLGKESNSKRCVPSFRSCWLEDKLT</sequence>
<name>A0A4Y2EKF0_ARAVE</name>
<comment type="caution">
    <text evidence="1">The sequence shown here is derived from an EMBL/GenBank/DDBJ whole genome shotgun (WGS) entry which is preliminary data.</text>
</comment>
<evidence type="ECO:0000313" key="2">
    <source>
        <dbReference type="Proteomes" id="UP000499080"/>
    </source>
</evidence>
<dbReference type="AlphaFoldDB" id="A0A4Y2EKF0"/>
<reference evidence="1 2" key="1">
    <citation type="journal article" date="2019" name="Sci. Rep.">
        <title>Orb-weaving spider Araneus ventricosus genome elucidates the spidroin gene catalogue.</title>
        <authorList>
            <person name="Kono N."/>
            <person name="Nakamura H."/>
            <person name="Ohtoshi R."/>
            <person name="Moran D.A.P."/>
            <person name="Shinohara A."/>
            <person name="Yoshida Y."/>
            <person name="Fujiwara M."/>
            <person name="Mori M."/>
            <person name="Tomita M."/>
            <person name="Arakawa K."/>
        </authorList>
    </citation>
    <scope>NUCLEOTIDE SEQUENCE [LARGE SCALE GENOMIC DNA]</scope>
</reference>
<dbReference type="EMBL" id="BGPR01000643">
    <property type="protein sequence ID" value="GBM29732.1"/>
    <property type="molecule type" value="Genomic_DNA"/>
</dbReference>
<keyword evidence="2" id="KW-1185">Reference proteome</keyword>
<dbReference type="Proteomes" id="UP000499080">
    <property type="component" value="Unassembled WGS sequence"/>
</dbReference>
<proteinExistence type="predicted"/>
<gene>
    <name evidence="1" type="ORF">AVEN_156914_1</name>
</gene>
<protein>
    <submittedName>
        <fullName evidence="1">Uncharacterized protein</fullName>
    </submittedName>
</protein>